<evidence type="ECO:0000256" key="4">
    <source>
        <dbReference type="ARBA" id="ARBA00023027"/>
    </source>
</evidence>
<dbReference type="PANTHER" id="PTHR11496:SF83">
    <property type="entry name" value="HYDROXYACID-OXOACID TRANSHYDROGENASE, MITOCHONDRIAL"/>
    <property type="match status" value="1"/>
</dbReference>
<evidence type="ECO:0000259" key="11">
    <source>
        <dbReference type="Pfam" id="PF00465"/>
    </source>
</evidence>
<dbReference type="FunFam" id="1.20.1090.10:FF:000001">
    <property type="entry name" value="Aldehyde-alcohol dehydrogenase"/>
    <property type="match status" value="1"/>
</dbReference>
<feature type="domain" description="Fe-containing alcohol dehydrogenase-like C-terminal" evidence="12">
    <location>
        <begin position="650"/>
        <end position="861"/>
    </location>
</feature>
<dbReference type="InterPro" id="IPR001670">
    <property type="entry name" value="ADH_Fe/GldA"/>
</dbReference>
<dbReference type="Pfam" id="PF25137">
    <property type="entry name" value="ADH_Fe_C"/>
    <property type="match status" value="1"/>
</dbReference>
<dbReference type="GO" id="GO:0004022">
    <property type="term" value="F:alcohol dehydrogenase (NAD+) activity"/>
    <property type="evidence" value="ECO:0007669"/>
    <property type="project" value="UniProtKB-UniRule"/>
</dbReference>
<evidence type="ECO:0000256" key="5">
    <source>
        <dbReference type="ARBA" id="ARBA00023268"/>
    </source>
</evidence>
<dbReference type="SUPFAM" id="SSF56796">
    <property type="entry name" value="Dehydroquinate synthase-like"/>
    <property type="match status" value="1"/>
</dbReference>
<name>A0A7S3P5Y6_9STRA</name>
<keyword evidence="2 8" id="KW-0560">Oxidoreductase</keyword>
<dbReference type="InterPro" id="IPR016163">
    <property type="entry name" value="Ald_DH_C"/>
</dbReference>
<gene>
    <name evidence="13" type="ORF">ACOF00016_LOCUS3650</name>
</gene>
<dbReference type="InterPro" id="IPR016162">
    <property type="entry name" value="Ald_DH_N"/>
</dbReference>
<dbReference type="InterPro" id="IPR012079">
    <property type="entry name" value="Bifunc_Ald-ADH"/>
</dbReference>
<evidence type="ECO:0000256" key="8">
    <source>
        <dbReference type="PIRNR" id="PIRNR000111"/>
    </source>
</evidence>
<evidence type="ECO:0000256" key="3">
    <source>
        <dbReference type="ARBA" id="ARBA00023004"/>
    </source>
</evidence>
<feature type="domain" description="Alcohol dehydrogenase iron-type/glycerol dehydrogenase GldA" evidence="11">
    <location>
        <begin position="461"/>
        <end position="638"/>
    </location>
</feature>
<dbReference type="GO" id="GO:0008774">
    <property type="term" value="F:acetaldehyde dehydrogenase (acetylating) activity"/>
    <property type="evidence" value="ECO:0007669"/>
    <property type="project" value="UniProtKB-UniRule"/>
</dbReference>
<dbReference type="InterPro" id="IPR039697">
    <property type="entry name" value="Alcohol_dehydrogenase_Fe"/>
</dbReference>
<dbReference type="PROSITE" id="PS00913">
    <property type="entry name" value="ADH_IRON_1"/>
    <property type="match status" value="1"/>
</dbReference>
<dbReference type="GO" id="GO:0015976">
    <property type="term" value="P:carbon utilization"/>
    <property type="evidence" value="ECO:0007669"/>
    <property type="project" value="InterPro"/>
</dbReference>
<accession>A0A7S3P5Y6</accession>
<dbReference type="PIRSF" id="PIRSF000111">
    <property type="entry name" value="ALDH_ADH"/>
    <property type="match status" value="1"/>
</dbReference>
<dbReference type="Gene3D" id="3.40.309.10">
    <property type="entry name" value="Aldehyde Dehydrogenase, Chain A, domain 2"/>
    <property type="match status" value="1"/>
</dbReference>
<dbReference type="Pfam" id="PF00171">
    <property type="entry name" value="Aldedh"/>
    <property type="match status" value="1"/>
</dbReference>
<dbReference type="InterPro" id="IPR018211">
    <property type="entry name" value="ADH_Fe_CS"/>
</dbReference>
<reference evidence="13" key="1">
    <citation type="submission" date="2021-01" db="EMBL/GenBank/DDBJ databases">
        <authorList>
            <person name="Corre E."/>
            <person name="Pelletier E."/>
            <person name="Niang G."/>
            <person name="Scheremetjew M."/>
            <person name="Finn R."/>
            <person name="Kale V."/>
            <person name="Holt S."/>
            <person name="Cochrane G."/>
            <person name="Meng A."/>
            <person name="Brown T."/>
            <person name="Cohen L."/>
        </authorList>
    </citation>
    <scope>NUCLEOTIDE SEQUENCE</scope>
    <source>
        <strain evidence="13">CCMP127</strain>
    </source>
</reference>
<dbReference type="SUPFAM" id="SSF53720">
    <property type="entry name" value="ALDH-like"/>
    <property type="match status" value="1"/>
</dbReference>
<dbReference type="Gene3D" id="3.40.50.1970">
    <property type="match status" value="1"/>
</dbReference>
<comment type="similarity">
    <text evidence="6 8">In the N-terminal section; belongs to the aldehyde dehydrogenase family.</text>
</comment>
<dbReference type="EMBL" id="HBIM01004264">
    <property type="protein sequence ID" value="CAE0405648.1"/>
    <property type="molecule type" value="Transcribed_RNA"/>
</dbReference>
<dbReference type="FunFam" id="3.40.50.1970:FF:000002">
    <property type="entry name" value="Aldehyde-alcohol dehydrogenase"/>
    <property type="match status" value="1"/>
</dbReference>
<keyword evidence="5" id="KW-0511">Multifunctional enzyme</keyword>
<dbReference type="CDD" id="cd08178">
    <property type="entry name" value="AAD_C"/>
    <property type="match status" value="1"/>
</dbReference>
<evidence type="ECO:0000256" key="7">
    <source>
        <dbReference type="ARBA" id="ARBA00035645"/>
    </source>
</evidence>
<sequence>MSKPVDEKALQALNKLAQRVQDAQKVYAKYSQEQVDAIFRAAALAAADARIPLAKMAAEESGMGVTEDKVIKNHFASEYIYNKYKDDKTCGIVETDDEFGTMTIAEPIGVVCGIVPCTNPTSTAIFKALISLKTRNGIIFSPHPRTKKSTAFAAKIVLDAAVKAGAPKDIIACVEEPTLAISNALMHHECINLILATGGPGMVKAAYSSGKPAIGVGAGNTPVVVDETADIKRCVSSILMSKTFDNGVVCASEQAVIVMDAVYDAVKERFAKYGGYILSKEEADKVRKVLLVKGALNAAIVGQSAVKIAEMAGVTVPPYVKVLIGEGTEVSEADEFAHEKLSPTMGMYRASTFEDAVDKACILVRMGGIGHTSCLYTDQDANADRIEYFGDRMKTARILLNTPTSHGGIGDLYNFALAPSLTLGCGSWGGNSISENVGPKHLINKKIVAKRAENMLWHKLPKSIYFRRGSMAVALEDLKYKKRACIVTDKFLYNNTPHVHELIKLLKERNIETECFYEVEADPTLSIVNKGTAVLQAFQPDLIIAVGGGSPMDAAKMMWVMYEHPEVSFEDLALRFMDIRKRIYHFPKMGIKAELVAIPTTSGTGSEVTPFAVVTDDATGQKYPLADYELTPNMAIVDADLVMHMPKGLTAAGGIDAVTHAIEAYVSVLANEYSDGQALQALKLLKEYLPRAYKNGDKDPIAREKVHNAATIAGIAFANAFLGVCHSMAHKIGSEFHIPHGIANAMLLTNTIRFNATNTPTKQTAFSQYDRPNALRRYGEVAIFLGFNQVHTVDRVNAMLAWLDELKQDLNIPMSIQAFGVDEAEFLAKVDVLAERAFDDQCTGANPRYPLISELKAILIDSYYGRNYVEAWERIGPRRGSDTSLESADESFAMLPKPEAK</sequence>
<evidence type="ECO:0000313" key="13">
    <source>
        <dbReference type="EMBL" id="CAE0405648.1"/>
    </source>
</evidence>
<keyword evidence="3" id="KW-0408">Iron</keyword>
<comment type="cofactor">
    <cofactor evidence="1">
        <name>Fe(2+)</name>
        <dbReference type="ChEBI" id="CHEBI:29033"/>
    </cofactor>
</comment>
<dbReference type="Pfam" id="PF00465">
    <property type="entry name" value="Fe-ADH"/>
    <property type="match status" value="1"/>
</dbReference>
<evidence type="ECO:0000256" key="1">
    <source>
        <dbReference type="ARBA" id="ARBA00001954"/>
    </source>
</evidence>
<comment type="similarity">
    <text evidence="7 8">In the C-terminal section; belongs to the iron-containing alcohol dehydrogenase family.</text>
</comment>
<dbReference type="PANTHER" id="PTHR11496">
    <property type="entry name" value="ALCOHOL DEHYDROGENASE"/>
    <property type="match status" value="1"/>
</dbReference>
<evidence type="ECO:0000259" key="12">
    <source>
        <dbReference type="Pfam" id="PF25137"/>
    </source>
</evidence>
<dbReference type="Gene3D" id="3.40.605.10">
    <property type="entry name" value="Aldehyde Dehydrogenase, Chain A, domain 1"/>
    <property type="match status" value="1"/>
</dbReference>
<evidence type="ECO:0000256" key="9">
    <source>
        <dbReference type="SAM" id="MobiDB-lite"/>
    </source>
</evidence>
<dbReference type="AlphaFoldDB" id="A0A7S3P5Y6"/>
<dbReference type="GO" id="GO:0006066">
    <property type="term" value="P:alcohol metabolic process"/>
    <property type="evidence" value="ECO:0007669"/>
    <property type="project" value="InterPro"/>
</dbReference>
<evidence type="ECO:0000259" key="10">
    <source>
        <dbReference type="Pfam" id="PF00171"/>
    </source>
</evidence>
<dbReference type="GO" id="GO:0046872">
    <property type="term" value="F:metal ion binding"/>
    <property type="evidence" value="ECO:0007669"/>
    <property type="project" value="InterPro"/>
</dbReference>
<protein>
    <recommendedName>
        <fullName evidence="8">Aldehyde-alcohol dehydrogenase</fullName>
    </recommendedName>
</protein>
<evidence type="ECO:0000256" key="6">
    <source>
        <dbReference type="ARBA" id="ARBA00035641"/>
    </source>
</evidence>
<dbReference type="PROSITE" id="PS00060">
    <property type="entry name" value="ADH_IRON_2"/>
    <property type="match status" value="1"/>
</dbReference>
<dbReference type="InterPro" id="IPR056798">
    <property type="entry name" value="ADH_Fe_C"/>
</dbReference>
<keyword evidence="4" id="KW-0520">NAD</keyword>
<proteinExistence type="inferred from homology"/>
<dbReference type="Gene3D" id="1.20.1090.10">
    <property type="entry name" value="Dehydroquinate synthase-like - alpha domain"/>
    <property type="match status" value="1"/>
</dbReference>
<evidence type="ECO:0000256" key="2">
    <source>
        <dbReference type="ARBA" id="ARBA00023002"/>
    </source>
</evidence>
<dbReference type="InterPro" id="IPR034789">
    <property type="entry name" value="AAD_C"/>
</dbReference>
<organism evidence="13">
    <name type="scientific">Amphora coffeiformis</name>
    <dbReference type="NCBI Taxonomy" id="265554"/>
    <lineage>
        <taxon>Eukaryota</taxon>
        <taxon>Sar</taxon>
        <taxon>Stramenopiles</taxon>
        <taxon>Ochrophyta</taxon>
        <taxon>Bacillariophyta</taxon>
        <taxon>Bacillariophyceae</taxon>
        <taxon>Bacillariophycidae</taxon>
        <taxon>Thalassiophysales</taxon>
        <taxon>Catenulaceae</taxon>
        <taxon>Amphora</taxon>
    </lineage>
</organism>
<dbReference type="CDD" id="cd07122">
    <property type="entry name" value="ALDH_F20_ACDH"/>
    <property type="match status" value="1"/>
</dbReference>
<dbReference type="NCBIfam" id="NF010378">
    <property type="entry name" value="PRK13805.1"/>
    <property type="match status" value="1"/>
</dbReference>
<dbReference type="InterPro" id="IPR016161">
    <property type="entry name" value="Ald_DH/histidinol_DH"/>
</dbReference>
<feature type="region of interest" description="Disordered" evidence="9">
    <location>
        <begin position="879"/>
        <end position="901"/>
    </location>
</feature>
<dbReference type="FunFam" id="3.40.309.10:FF:000007">
    <property type="entry name" value="Aldehyde-alcohol dehydrogenase"/>
    <property type="match status" value="1"/>
</dbReference>
<feature type="domain" description="Aldehyde dehydrogenase" evidence="10">
    <location>
        <begin position="13"/>
        <end position="273"/>
    </location>
</feature>
<dbReference type="InterPro" id="IPR015590">
    <property type="entry name" value="Aldehyde_DH_dom"/>
</dbReference>